<evidence type="ECO:0000313" key="3">
    <source>
        <dbReference type="Proteomes" id="UP000187046"/>
    </source>
</evidence>
<keyword evidence="1" id="KW-0812">Transmembrane</keyword>
<name>A0ABX3I4U2_9BACI</name>
<reference evidence="2 3" key="1">
    <citation type="submission" date="2016-12" db="EMBL/GenBank/DDBJ databases">
        <title>Bacillus phylogenomics.</title>
        <authorList>
            <person name="Dunlap C."/>
        </authorList>
    </citation>
    <scope>NUCLEOTIDE SEQUENCE [LARGE SCALE GENOMIC DNA]</scope>
    <source>
        <strain evidence="2 3">NRRL B-41327</strain>
    </source>
</reference>
<keyword evidence="3" id="KW-1185">Reference proteome</keyword>
<feature type="transmembrane region" description="Helical" evidence="1">
    <location>
        <begin position="12"/>
        <end position="32"/>
    </location>
</feature>
<keyword evidence="1" id="KW-1133">Transmembrane helix</keyword>
<organism evidence="2 3">
    <name type="scientific">Bacillus haynesii</name>
    <dbReference type="NCBI Taxonomy" id="1925021"/>
    <lineage>
        <taxon>Bacteria</taxon>
        <taxon>Bacillati</taxon>
        <taxon>Bacillota</taxon>
        <taxon>Bacilli</taxon>
        <taxon>Bacillales</taxon>
        <taxon>Bacillaceae</taxon>
        <taxon>Bacillus</taxon>
    </lineage>
</organism>
<feature type="transmembrane region" description="Helical" evidence="1">
    <location>
        <begin position="44"/>
        <end position="67"/>
    </location>
</feature>
<comment type="caution">
    <text evidence="2">The sequence shown here is derived from an EMBL/GenBank/DDBJ whole genome shotgun (WGS) entry which is preliminary data.</text>
</comment>
<dbReference type="RefSeq" id="WP_076793026.1">
    <property type="nucleotide sequence ID" value="NZ_MRBL01000017.1"/>
</dbReference>
<accession>A0ABX3I4U2</accession>
<dbReference type="EMBL" id="MRBL01000017">
    <property type="protein sequence ID" value="OMI26193.1"/>
    <property type="molecule type" value="Genomic_DNA"/>
</dbReference>
<keyword evidence="1" id="KW-0472">Membrane</keyword>
<protein>
    <submittedName>
        <fullName evidence="2">Uncharacterized protein</fullName>
    </submittedName>
</protein>
<evidence type="ECO:0000313" key="2">
    <source>
        <dbReference type="EMBL" id="OMI26193.1"/>
    </source>
</evidence>
<sequence>MKKFLFNFLVGLLNKFAISIILNLASPLIVLISSKIRTGDWFSLFFHPVIDCLLGLLFVWLVTCIIYKIITLRKNNMSTPIVFEYGGEEIALYIYNDVLWLIRGNRDYMGNVKVGSLYADTPPRCPKCEMELEENKKLLGSYKWLCIDCGYKKISKNNFIFEATRAAKFARRDAERELKNNEREG</sequence>
<gene>
    <name evidence="2" type="ORF">BTA31_15330</name>
</gene>
<dbReference type="Proteomes" id="UP000187046">
    <property type="component" value="Unassembled WGS sequence"/>
</dbReference>
<proteinExistence type="predicted"/>
<evidence type="ECO:0000256" key="1">
    <source>
        <dbReference type="SAM" id="Phobius"/>
    </source>
</evidence>